<feature type="domain" description="Peptidase S8/S53" evidence="11">
    <location>
        <begin position="138"/>
        <end position="396"/>
    </location>
</feature>
<feature type="active site" description="Charge relay system" evidence="6 7">
    <location>
        <position position="147"/>
    </location>
</feature>
<dbReference type="Gene3D" id="3.40.50.200">
    <property type="entry name" value="Peptidase S8/S53 domain"/>
    <property type="match status" value="1"/>
</dbReference>
<keyword evidence="4 7" id="KW-0378">Hydrolase</keyword>
<dbReference type="PROSITE" id="PS00137">
    <property type="entry name" value="SUBTILASE_HIS"/>
    <property type="match status" value="1"/>
</dbReference>
<reference evidence="13 14" key="1">
    <citation type="journal article" date="2015" name="Nature">
        <title>rRNA introns, odd ribosomes, and small enigmatic genomes across a large radiation of phyla.</title>
        <authorList>
            <person name="Brown C.T."/>
            <person name="Hug L.A."/>
            <person name="Thomas B.C."/>
            <person name="Sharon I."/>
            <person name="Castelle C.J."/>
            <person name="Singh A."/>
            <person name="Wilkins M.J."/>
            <person name="Williams K.H."/>
            <person name="Banfield J.F."/>
        </authorList>
    </citation>
    <scope>NUCLEOTIDE SEQUENCE [LARGE SCALE GENOMIC DNA]</scope>
</reference>
<dbReference type="InterPro" id="IPR037045">
    <property type="entry name" value="S8pro/Inhibitor_I9_sf"/>
</dbReference>
<dbReference type="PANTHER" id="PTHR43806:SF11">
    <property type="entry name" value="CEREVISIN-RELATED"/>
    <property type="match status" value="1"/>
</dbReference>
<dbReference type="SUPFAM" id="SSF54897">
    <property type="entry name" value="Protease propeptides/inhibitors"/>
    <property type="match status" value="1"/>
</dbReference>
<dbReference type="AlphaFoldDB" id="A0A0G1KVC0"/>
<evidence type="ECO:0000256" key="8">
    <source>
        <dbReference type="RuleBase" id="RU003355"/>
    </source>
</evidence>
<accession>A0A0G1KVC0</accession>
<keyword evidence="3" id="KW-0479">Metal-binding</keyword>
<dbReference type="InterPro" id="IPR022398">
    <property type="entry name" value="Peptidase_S8_His-AS"/>
</dbReference>
<evidence type="ECO:0000256" key="7">
    <source>
        <dbReference type="PROSITE-ProRule" id="PRU01240"/>
    </source>
</evidence>
<dbReference type="InterPro" id="IPR010259">
    <property type="entry name" value="S8pro/Inhibitor_I9"/>
</dbReference>
<dbReference type="PROSITE" id="PS00138">
    <property type="entry name" value="SUBTILASE_SER"/>
    <property type="match status" value="1"/>
</dbReference>
<dbReference type="Proteomes" id="UP000034087">
    <property type="component" value="Unassembled WGS sequence"/>
</dbReference>
<comment type="caution">
    <text evidence="13">The sequence shown here is derived from an EMBL/GenBank/DDBJ whole genome shotgun (WGS) entry which is preliminary data.</text>
</comment>
<keyword evidence="5 7" id="KW-0720">Serine protease</keyword>
<evidence type="ECO:0000256" key="6">
    <source>
        <dbReference type="PIRSR" id="PIRSR615500-1"/>
    </source>
</evidence>
<dbReference type="SUPFAM" id="SSF52743">
    <property type="entry name" value="Subtilisin-like"/>
    <property type="match status" value="1"/>
</dbReference>
<evidence type="ECO:0000256" key="9">
    <source>
        <dbReference type="SAM" id="MobiDB-lite"/>
    </source>
</evidence>
<proteinExistence type="inferred from homology"/>
<dbReference type="GO" id="GO:0005615">
    <property type="term" value="C:extracellular space"/>
    <property type="evidence" value="ECO:0007669"/>
    <property type="project" value="TreeGrafter"/>
</dbReference>
<evidence type="ECO:0000256" key="5">
    <source>
        <dbReference type="ARBA" id="ARBA00022825"/>
    </source>
</evidence>
<keyword evidence="2 7" id="KW-0645">Protease</keyword>
<gene>
    <name evidence="13" type="ORF">UW53_C0002G0019</name>
</gene>
<feature type="region of interest" description="Disordered" evidence="9">
    <location>
        <begin position="399"/>
        <end position="420"/>
    </location>
</feature>
<evidence type="ECO:0000256" key="1">
    <source>
        <dbReference type="ARBA" id="ARBA00011073"/>
    </source>
</evidence>
<evidence type="ECO:0000256" key="10">
    <source>
        <dbReference type="SAM" id="SignalP"/>
    </source>
</evidence>
<dbReference type="PANTHER" id="PTHR43806">
    <property type="entry name" value="PEPTIDASE S8"/>
    <property type="match status" value="1"/>
</dbReference>
<dbReference type="PROSITE" id="PS00136">
    <property type="entry name" value="SUBTILASE_ASP"/>
    <property type="match status" value="1"/>
</dbReference>
<comment type="similarity">
    <text evidence="1 7 8">Belongs to the peptidase S8 family.</text>
</comment>
<evidence type="ECO:0000259" key="12">
    <source>
        <dbReference type="Pfam" id="PF05922"/>
    </source>
</evidence>
<dbReference type="Pfam" id="PF00082">
    <property type="entry name" value="Peptidase_S8"/>
    <property type="match status" value="1"/>
</dbReference>
<organism evidence="13 14">
    <name type="scientific">Candidatus Giovannonibacteria bacterium GW2011_GWA1_44_25</name>
    <dbReference type="NCBI Taxonomy" id="1618645"/>
    <lineage>
        <taxon>Bacteria</taxon>
        <taxon>Candidatus Giovannoniibacteriota</taxon>
    </lineage>
</organism>
<dbReference type="InterPro" id="IPR034202">
    <property type="entry name" value="Subtilisin_Carlsberg-like"/>
</dbReference>
<protein>
    <submittedName>
        <fullName evidence="13">Serine protease</fullName>
    </submittedName>
</protein>
<dbReference type="PROSITE" id="PS51892">
    <property type="entry name" value="SUBTILASE"/>
    <property type="match status" value="1"/>
</dbReference>
<dbReference type="GO" id="GO:0004252">
    <property type="term" value="F:serine-type endopeptidase activity"/>
    <property type="evidence" value="ECO:0007669"/>
    <property type="project" value="UniProtKB-UniRule"/>
</dbReference>
<dbReference type="InterPro" id="IPR023828">
    <property type="entry name" value="Peptidase_S8_Ser-AS"/>
</dbReference>
<dbReference type="InterPro" id="IPR050131">
    <property type="entry name" value="Peptidase_S8_subtilisin-like"/>
</dbReference>
<dbReference type="GO" id="GO:0006508">
    <property type="term" value="P:proteolysis"/>
    <property type="evidence" value="ECO:0007669"/>
    <property type="project" value="UniProtKB-KW"/>
</dbReference>
<feature type="signal peptide" evidence="10">
    <location>
        <begin position="1"/>
        <end position="22"/>
    </location>
</feature>
<dbReference type="InterPro" id="IPR036852">
    <property type="entry name" value="Peptidase_S8/S53_dom_sf"/>
</dbReference>
<evidence type="ECO:0000313" key="13">
    <source>
        <dbReference type="EMBL" id="KKT60267.1"/>
    </source>
</evidence>
<dbReference type="Gene3D" id="3.30.70.80">
    <property type="entry name" value="Peptidase S8 propeptide/proteinase inhibitor I9"/>
    <property type="match status" value="1"/>
</dbReference>
<feature type="active site" description="Charge relay system" evidence="6 7">
    <location>
        <position position="365"/>
    </location>
</feature>
<name>A0A0G1KVC0_9BACT</name>
<feature type="domain" description="Inhibitor I9" evidence="12">
    <location>
        <begin position="40"/>
        <end position="106"/>
    </location>
</feature>
<feature type="chain" id="PRO_5002538179" evidence="10">
    <location>
        <begin position="23"/>
        <end position="420"/>
    </location>
</feature>
<dbReference type="EMBL" id="LCIR01000002">
    <property type="protein sequence ID" value="KKT60267.1"/>
    <property type="molecule type" value="Genomic_DNA"/>
</dbReference>
<evidence type="ECO:0000256" key="4">
    <source>
        <dbReference type="ARBA" id="ARBA00022801"/>
    </source>
</evidence>
<sequence length="420" mass="42318">MKTQKILVISGLAVLLTVGAYSARALSQQGGRAEDKVPGQYIVVFHDDVADADAAAQDMVGTHGLGLLHKYGTALKGFAATIPDAKLDSVKHDPRVEFISEDRVVYASGKPAQEVTQPAQVIPTGVSRIGAASSTNKGAGIWVAVIDTGIDLSHPDLVANIASVNKTCVAGTKSANDDNGHGTHVAGTIAAADNAIGVVGVAPEAKLIAVKVLNRKGSGTWSSVICGVDWVTANAAAYGIKVANMSLGGGGSSDNNCGNTNNDALHKAICKSVAGGVTYAVAAGNENANTANSVPAAYNDAVITVSALADSDGAPGGFGPATSYGADDTFASFSNFGAAVDLGAPGVSIFSTWKGGSYNTISGTSMATPHVSGVSALYIASHPGSLWTEVRDALKAAGEPLNFGHTDPSGLHPEPVLQAN</sequence>
<dbReference type="PRINTS" id="PR00723">
    <property type="entry name" value="SUBTILISIN"/>
</dbReference>
<dbReference type="InterPro" id="IPR000209">
    <property type="entry name" value="Peptidase_S8/S53_dom"/>
</dbReference>
<dbReference type="CDD" id="cd07477">
    <property type="entry name" value="Peptidases_S8_Subtilisin_subset"/>
    <property type="match status" value="1"/>
</dbReference>
<dbReference type="GO" id="GO:0046872">
    <property type="term" value="F:metal ion binding"/>
    <property type="evidence" value="ECO:0007669"/>
    <property type="project" value="UniProtKB-KW"/>
</dbReference>
<evidence type="ECO:0000313" key="14">
    <source>
        <dbReference type="Proteomes" id="UP000034087"/>
    </source>
</evidence>
<evidence type="ECO:0000256" key="2">
    <source>
        <dbReference type="ARBA" id="ARBA00022670"/>
    </source>
</evidence>
<dbReference type="InterPro" id="IPR023827">
    <property type="entry name" value="Peptidase_S8_Asp-AS"/>
</dbReference>
<dbReference type="InterPro" id="IPR015500">
    <property type="entry name" value="Peptidase_S8_subtilisin-rel"/>
</dbReference>
<evidence type="ECO:0000256" key="3">
    <source>
        <dbReference type="ARBA" id="ARBA00022723"/>
    </source>
</evidence>
<dbReference type="Pfam" id="PF05922">
    <property type="entry name" value="Inhibitor_I9"/>
    <property type="match status" value="1"/>
</dbReference>
<feature type="active site" description="Charge relay system" evidence="6 7">
    <location>
        <position position="181"/>
    </location>
</feature>
<evidence type="ECO:0000259" key="11">
    <source>
        <dbReference type="Pfam" id="PF00082"/>
    </source>
</evidence>
<keyword evidence="10" id="KW-0732">Signal</keyword>